<evidence type="ECO:0000313" key="2">
    <source>
        <dbReference type="Proteomes" id="UP000066124"/>
    </source>
</evidence>
<organism evidence="1 2">
    <name type="scientific">Haloferax gibbonsii</name>
    <dbReference type="NCBI Taxonomy" id="35746"/>
    <lineage>
        <taxon>Archaea</taxon>
        <taxon>Methanobacteriati</taxon>
        <taxon>Methanobacteriota</taxon>
        <taxon>Stenosarchaea group</taxon>
        <taxon>Halobacteria</taxon>
        <taxon>Halobacteriales</taxon>
        <taxon>Haloferacaceae</taxon>
        <taxon>Haloferax</taxon>
    </lineage>
</organism>
<sequence length="141" mass="15888">MSTNSERKSSLRFAGNVGPDDVETETYALQKDATVEEVAVRIYQGPRLDLQIVPFVERGEPGYRERIPLVELRGKEYVDGDDDYWIFPTSESVHEGELLGVEVRNIDGSNTYDYAVDMVVDRAGGVARPVDSFLGQLRRLF</sequence>
<reference evidence="2" key="1">
    <citation type="journal article" date="2015" name="J. Biotechnol.">
        <title>Complete genome sequence of Haloferax gibbonsii strain ARA6, a potential producer of polyhydroxyalkanoates and halocins isolated from Araruama, Rio de Janeiro, Brasil.</title>
        <authorList>
            <person name="Pinto L.H."/>
            <person name="D'Alincourt Carvalho-Assef A.P."/>
            <person name="Vieira R.P."/>
            <person name="Clementino M.M."/>
            <person name="Albano R.M."/>
        </authorList>
    </citation>
    <scope>NUCLEOTIDE SEQUENCE [LARGE SCALE GENOMIC DNA]</scope>
    <source>
        <strain evidence="2">ARA6</strain>
    </source>
</reference>
<dbReference type="EMBL" id="CP011947">
    <property type="protein sequence ID" value="AKU06517.1"/>
    <property type="molecule type" value="Genomic_DNA"/>
</dbReference>
<dbReference type="PATRIC" id="fig|35746.4.peg.361"/>
<dbReference type="GeneID" id="25244634"/>
<protein>
    <submittedName>
        <fullName evidence="1">Uncharacterized protein</fullName>
    </submittedName>
</protein>
<accession>A0A0K1IPN8</accession>
<gene>
    <name evidence="1" type="ORF">ABY42_01695</name>
</gene>
<dbReference type="RefSeq" id="WP_050458540.1">
    <property type="nucleotide sequence ID" value="NZ_CP011947.1"/>
</dbReference>
<proteinExistence type="predicted"/>
<evidence type="ECO:0000313" key="1">
    <source>
        <dbReference type="EMBL" id="AKU06517.1"/>
    </source>
</evidence>
<name>A0A0K1IPN8_HALGI</name>
<dbReference type="KEGG" id="hgi:ABY42_01695"/>
<dbReference type="Proteomes" id="UP000066124">
    <property type="component" value="Chromosome"/>
</dbReference>
<dbReference type="AlphaFoldDB" id="A0A0K1IPN8"/>